<keyword evidence="2" id="KW-0028">Amino-acid biosynthesis</keyword>
<dbReference type="InterPro" id="IPR011004">
    <property type="entry name" value="Trimer_LpxA-like_sf"/>
</dbReference>
<accession>A0A0X1KQU2</accession>
<organism evidence="9 10">
    <name type="scientific">Pseudothermotoga hypogea DSM 11164 = NBRC 106472</name>
    <dbReference type="NCBI Taxonomy" id="1123384"/>
    <lineage>
        <taxon>Bacteria</taxon>
        <taxon>Thermotogati</taxon>
        <taxon>Thermotogota</taxon>
        <taxon>Thermotogae</taxon>
        <taxon>Thermotogales</taxon>
        <taxon>Thermotogaceae</taxon>
        <taxon>Pseudothermotoga</taxon>
    </lineage>
</organism>
<dbReference type="NCBIfam" id="TIGR01172">
    <property type="entry name" value="cysE"/>
    <property type="match status" value="1"/>
</dbReference>
<evidence type="ECO:0000256" key="3">
    <source>
        <dbReference type="ARBA" id="ARBA00022679"/>
    </source>
</evidence>
<dbReference type="PROSITE" id="PS00101">
    <property type="entry name" value="HEXAPEP_TRANSFERASES"/>
    <property type="match status" value="1"/>
</dbReference>
<dbReference type="GO" id="GO:0005737">
    <property type="term" value="C:cytoplasm"/>
    <property type="evidence" value="ECO:0007669"/>
    <property type="project" value="InterPro"/>
</dbReference>
<evidence type="ECO:0000256" key="2">
    <source>
        <dbReference type="ARBA" id="ARBA00022605"/>
    </source>
</evidence>
<keyword evidence="4" id="KW-0677">Repeat</keyword>
<dbReference type="KEGG" id="phy:AJ81_04300"/>
<comment type="similarity">
    <text evidence="1 7">Belongs to the transferase hexapeptide repeat family.</text>
</comment>
<dbReference type="InterPro" id="IPR018357">
    <property type="entry name" value="Hexapep_transf_CS"/>
</dbReference>
<evidence type="ECO:0000256" key="6">
    <source>
        <dbReference type="ARBA" id="ARBA00049486"/>
    </source>
</evidence>
<evidence type="ECO:0000256" key="5">
    <source>
        <dbReference type="ARBA" id="ARBA00023315"/>
    </source>
</evidence>
<dbReference type="RefSeq" id="WP_051368682.1">
    <property type="nucleotide sequence ID" value="NC_022795.1"/>
</dbReference>
<evidence type="ECO:0000313" key="10">
    <source>
        <dbReference type="Proteomes" id="UP000077469"/>
    </source>
</evidence>
<keyword evidence="3 7" id="KW-0808">Transferase</keyword>
<dbReference type="CDD" id="cd03354">
    <property type="entry name" value="LbH_SAT"/>
    <property type="match status" value="1"/>
</dbReference>
<keyword evidence="5 7" id="KW-0012">Acyltransferase</keyword>
<dbReference type="Gene3D" id="1.10.3130.10">
    <property type="entry name" value="serine acetyltransferase, domain 1"/>
    <property type="match status" value="1"/>
</dbReference>
<dbReference type="EMBL" id="CP007141">
    <property type="protein sequence ID" value="AJC73554.1"/>
    <property type="molecule type" value="Genomic_DNA"/>
</dbReference>
<dbReference type="InterPro" id="IPR053376">
    <property type="entry name" value="Serine_acetyltransferase"/>
</dbReference>
<comment type="catalytic activity">
    <reaction evidence="6 7">
        <text>L-serine + acetyl-CoA = O-acetyl-L-serine + CoA</text>
        <dbReference type="Rhea" id="RHEA:24560"/>
        <dbReference type="ChEBI" id="CHEBI:33384"/>
        <dbReference type="ChEBI" id="CHEBI:57287"/>
        <dbReference type="ChEBI" id="CHEBI:57288"/>
        <dbReference type="ChEBI" id="CHEBI:58340"/>
        <dbReference type="EC" id="2.3.1.30"/>
    </reaction>
</comment>
<evidence type="ECO:0000256" key="7">
    <source>
        <dbReference type="PIRNR" id="PIRNR000441"/>
    </source>
</evidence>
<dbReference type="Gene3D" id="2.160.10.10">
    <property type="entry name" value="Hexapeptide repeat proteins"/>
    <property type="match status" value="1"/>
</dbReference>
<reference evidence="9 10" key="1">
    <citation type="submission" date="2014-01" db="EMBL/GenBank/DDBJ databases">
        <title>Genome sequencing of Thermotog hypogea.</title>
        <authorList>
            <person name="Zhang X."/>
            <person name="Alvare G."/>
            <person name="Fristensky B."/>
            <person name="Chen L."/>
            <person name="Suen T."/>
            <person name="Chen Q."/>
            <person name="Ma K."/>
        </authorList>
    </citation>
    <scope>NUCLEOTIDE SEQUENCE [LARGE SCALE GENOMIC DNA]</scope>
    <source>
        <strain evidence="9 10">DSM 11164</strain>
    </source>
</reference>
<dbReference type="GO" id="GO:0009001">
    <property type="term" value="F:serine O-acetyltransferase activity"/>
    <property type="evidence" value="ECO:0007669"/>
    <property type="project" value="UniProtKB-EC"/>
</dbReference>
<protein>
    <recommendedName>
        <fullName evidence="7">Serine acetyltransferase</fullName>
        <ecNumber evidence="7">2.3.1.30</ecNumber>
    </recommendedName>
</protein>
<dbReference type="EC" id="2.3.1.30" evidence="7"/>
<evidence type="ECO:0000313" key="9">
    <source>
        <dbReference type="EMBL" id="AJC73554.1"/>
    </source>
</evidence>
<evidence type="ECO:0000256" key="8">
    <source>
        <dbReference type="SAM" id="MobiDB-lite"/>
    </source>
</evidence>
<dbReference type="Pfam" id="PF00132">
    <property type="entry name" value="Hexapep"/>
    <property type="match status" value="1"/>
</dbReference>
<dbReference type="OrthoDB" id="9801456at2"/>
<dbReference type="NCBIfam" id="NF041874">
    <property type="entry name" value="EPS_EpsC"/>
    <property type="match status" value="1"/>
</dbReference>
<dbReference type="PIRSF" id="PIRSF000441">
    <property type="entry name" value="CysE"/>
    <property type="match status" value="1"/>
</dbReference>
<dbReference type="GO" id="GO:0006535">
    <property type="term" value="P:cysteine biosynthetic process from serine"/>
    <property type="evidence" value="ECO:0007669"/>
    <property type="project" value="InterPro"/>
</dbReference>
<dbReference type="InterPro" id="IPR042122">
    <property type="entry name" value="Ser_AcTrfase_N_sf"/>
</dbReference>
<dbReference type="SUPFAM" id="SSF51161">
    <property type="entry name" value="Trimeric LpxA-like enzymes"/>
    <property type="match status" value="1"/>
</dbReference>
<dbReference type="Proteomes" id="UP000077469">
    <property type="component" value="Chromosome"/>
</dbReference>
<gene>
    <name evidence="9" type="ORF">AJ81_04300</name>
</gene>
<sequence length="209" mass="23097">MRELVSAIRQDVKAYLRLDPATKNVFQLIFFNASFHGLTLYRLSHLFYHWKIYPLAYLLHYIKRVLFSMDIHPAAEIEPGVVIDHGIGVVIGATASVKSGTVIYHGVTLGAKHICSGKRHPDVGRNVFIGAGAKILGSIRIGDNAVIGANAVVLQDVPENAVAVGIPARILRREIDAELGRQHTDGEIVHRTESVRQDRAEQPVGQRER</sequence>
<name>A0A0X1KQU2_9THEM</name>
<dbReference type="InterPro" id="IPR045304">
    <property type="entry name" value="LbH_SAT"/>
</dbReference>
<dbReference type="InterPro" id="IPR001451">
    <property type="entry name" value="Hexapep"/>
</dbReference>
<dbReference type="InterPro" id="IPR005881">
    <property type="entry name" value="Ser_O-AcTrfase"/>
</dbReference>
<proteinExistence type="inferred from homology"/>
<dbReference type="PaxDb" id="1123384-AJ81_04300"/>
<dbReference type="STRING" id="1123384.AJ81_04300"/>
<keyword evidence="10" id="KW-1185">Reference proteome</keyword>
<feature type="region of interest" description="Disordered" evidence="8">
    <location>
        <begin position="182"/>
        <end position="209"/>
    </location>
</feature>
<evidence type="ECO:0000256" key="1">
    <source>
        <dbReference type="ARBA" id="ARBA00007274"/>
    </source>
</evidence>
<dbReference type="PATRIC" id="fig|1123384.7.peg.841"/>
<dbReference type="AlphaFoldDB" id="A0A0X1KQU2"/>
<dbReference type="PANTHER" id="PTHR42811">
    <property type="entry name" value="SERINE ACETYLTRANSFERASE"/>
    <property type="match status" value="1"/>
</dbReference>
<dbReference type="FunFam" id="2.160.10.10:FF:000007">
    <property type="entry name" value="Serine acetyltransferase"/>
    <property type="match status" value="1"/>
</dbReference>
<evidence type="ECO:0000256" key="4">
    <source>
        <dbReference type="ARBA" id="ARBA00022737"/>
    </source>
</evidence>